<reference evidence="10" key="2">
    <citation type="submission" date="2025-08" db="UniProtKB">
        <authorList>
            <consortium name="Ensembl"/>
        </authorList>
    </citation>
    <scope>IDENTIFICATION</scope>
</reference>
<dbReference type="GeneTree" id="ENSGT00940000156805"/>
<keyword evidence="2" id="KW-0547">Nucleotide-binding</keyword>
<feature type="domain" description="RecA family profile 1" evidence="9">
    <location>
        <begin position="78"/>
        <end position="264"/>
    </location>
</feature>
<keyword evidence="5" id="KW-0234">DNA repair</keyword>
<dbReference type="GO" id="GO:0005524">
    <property type="term" value="F:ATP binding"/>
    <property type="evidence" value="ECO:0007669"/>
    <property type="project" value="UniProtKB-KW"/>
</dbReference>
<keyword evidence="11" id="KW-1185">Reference proteome</keyword>
<evidence type="ECO:0000256" key="2">
    <source>
        <dbReference type="ARBA" id="ARBA00022741"/>
    </source>
</evidence>
<reference evidence="10" key="1">
    <citation type="submission" date="2021-04" db="EMBL/GenBank/DDBJ databases">
        <authorList>
            <consortium name="Wellcome Sanger Institute Data Sharing"/>
        </authorList>
    </citation>
    <scope>NUCLEOTIDE SEQUENCE [LARGE SCALE GENOMIC DNA]</scope>
</reference>
<dbReference type="GO" id="GO:0033065">
    <property type="term" value="C:Rad51C-XRCC3 complex"/>
    <property type="evidence" value="ECO:0007669"/>
    <property type="project" value="TreeGrafter"/>
</dbReference>
<dbReference type="InterPro" id="IPR027417">
    <property type="entry name" value="P-loop_NTPase"/>
</dbReference>
<dbReference type="Proteomes" id="UP000265040">
    <property type="component" value="Chromosome 7"/>
</dbReference>
<protein>
    <recommendedName>
        <fullName evidence="7">DNA repair protein RAD51 homolog 3</fullName>
    </recommendedName>
</protein>
<dbReference type="SUPFAM" id="SSF52540">
    <property type="entry name" value="P-loop containing nucleoside triphosphate hydrolases"/>
    <property type="match status" value="1"/>
</dbReference>
<dbReference type="GO" id="GO:0007131">
    <property type="term" value="P:reciprocal meiotic recombination"/>
    <property type="evidence" value="ECO:0007669"/>
    <property type="project" value="TreeGrafter"/>
</dbReference>
<dbReference type="GO" id="GO:0000707">
    <property type="term" value="P:meiotic DNA recombinase assembly"/>
    <property type="evidence" value="ECO:0007669"/>
    <property type="project" value="TreeGrafter"/>
</dbReference>
<dbReference type="SMART" id="SM00382">
    <property type="entry name" value="AAA"/>
    <property type="match status" value="1"/>
</dbReference>
<comment type="subcellular location">
    <subcellularLocation>
        <location evidence="1">Nucleus</location>
    </subcellularLocation>
</comment>
<dbReference type="PANTHER" id="PTHR46239">
    <property type="entry name" value="DNA REPAIR PROTEIN RAD51 HOMOLOG 3 RAD51C"/>
    <property type="match status" value="1"/>
</dbReference>
<dbReference type="OrthoDB" id="5957327at2759"/>
<gene>
    <name evidence="10" type="primary">RAD51C</name>
</gene>
<organism evidence="10 11">
    <name type="scientific">Anabas testudineus</name>
    <name type="common">Climbing perch</name>
    <name type="synonym">Anthias testudineus</name>
    <dbReference type="NCBI Taxonomy" id="64144"/>
    <lineage>
        <taxon>Eukaryota</taxon>
        <taxon>Metazoa</taxon>
        <taxon>Chordata</taxon>
        <taxon>Craniata</taxon>
        <taxon>Vertebrata</taxon>
        <taxon>Euteleostomi</taxon>
        <taxon>Actinopterygii</taxon>
        <taxon>Neopterygii</taxon>
        <taxon>Teleostei</taxon>
        <taxon>Neoteleostei</taxon>
        <taxon>Acanthomorphata</taxon>
        <taxon>Anabantaria</taxon>
        <taxon>Anabantiformes</taxon>
        <taxon>Anabantoidei</taxon>
        <taxon>Anabantidae</taxon>
        <taxon>Anabas</taxon>
    </lineage>
</organism>
<evidence type="ECO:0000256" key="3">
    <source>
        <dbReference type="ARBA" id="ARBA00022763"/>
    </source>
</evidence>
<dbReference type="CDD" id="cd19492">
    <property type="entry name" value="Rad51C"/>
    <property type="match status" value="1"/>
</dbReference>
<proteinExistence type="predicted"/>
<dbReference type="GO" id="GO:0140664">
    <property type="term" value="F:ATP-dependent DNA damage sensor activity"/>
    <property type="evidence" value="ECO:0007669"/>
    <property type="project" value="InterPro"/>
</dbReference>
<dbReference type="Gene3D" id="3.40.50.300">
    <property type="entry name" value="P-loop containing nucleotide triphosphate hydrolases"/>
    <property type="match status" value="1"/>
</dbReference>
<dbReference type="PANTHER" id="PTHR46239:SF1">
    <property type="entry name" value="DNA REPAIR PROTEIN RAD51 HOMOLOG 3"/>
    <property type="match status" value="1"/>
</dbReference>
<name>A0A3Q1IZ37_ANATE</name>
<dbReference type="GO" id="GO:0000400">
    <property type="term" value="F:four-way junction DNA binding"/>
    <property type="evidence" value="ECO:0007669"/>
    <property type="project" value="TreeGrafter"/>
</dbReference>
<dbReference type="PIRSF" id="PIRSF005856">
    <property type="entry name" value="Rad51"/>
    <property type="match status" value="1"/>
</dbReference>
<dbReference type="InterPro" id="IPR016467">
    <property type="entry name" value="DNA_recomb/repair_RecA-like"/>
</dbReference>
<dbReference type="InterPro" id="IPR052093">
    <property type="entry name" value="HR_Repair_Mediator"/>
</dbReference>
<evidence type="ECO:0000256" key="7">
    <source>
        <dbReference type="ARBA" id="ARBA00040674"/>
    </source>
</evidence>
<evidence type="ECO:0000256" key="8">
    <source>
        <dbReference type="SAM" id="MobiDB-lite"/>
    </source>
</evidence>
<evidence type="ECO:0000256" key="4">
    <source>
        <dbReference type="ARBA" id="ARBA00022840"/>
    </source>
</evidence>
<dbReference type="Pfam" id="PF08423">
    <property type="entry name" value="Rad51"/>
    <property type="match status" value="1"/>
</dbReference>
<dbReference type="Ensembl" id="ENSATET00000028007.3">
    <property type="protein sequence ID" value="ENSATEP00000027572.1"/>
    <property type="gene ID" value="ENSATEG00000019071.3"/>
</dbReference>
<dbReference type="PROSITE" id="PS50162">
    <property type="entry name" value="RECA_2"/>
    <property type="match status" value="1"/>
</dbReference>
<reference evidence="10" key="3">
    <citation type="submission" date="2025-09" db="UniProtKB">
        <authorList>
            <consortium name="Ensembl"/>
        </authorList>
    </citation>
    <scope>IDENTIFICATION</scope>
</reference>
<dbReference type="InterPro" id="IPR013632">
    <property type="entry name" value="Rad51_C"/>
</dbReference>
<keyword evidence="3" id="KW-0227">DNA damage</keyword>
<dbReference type="RefSeq" id="XP_026222670.1">
    <property type="nucleotide sequence ID" value="XM_026366885.1"/>
</dbReference>
<evidence type="ECO:0000313" key="11">
    <source>
        <dbReference type="Proteomes" id="UP000265040"/>
    </source>
</evidence>
<evidence type="ECO:0000256" key="1">
    <source>
        <dbReference type="ARBA" id="ARBA00004123"/>
    </source>
</evidence>
<dbReference type="OMA" id="AMETFTV"/>
<dbReference type="InterPro" id="IPR003593">
    <property type="entry name" value="AAA+_ATPase"/>
</dbReference>
<dbReference type="InterPro" id="IPR020588">
    <property type="entry name" value="RecA_ATP-bd"/>
</dbReference>
<dbReference type="GO" id="GO:0033063">
    <property type="term" value="C:Rad51B-Rad51C-Rad51D-XRCC2 complex"/>
    <property type="evidence" value="ECO:0007669"/>
    <property type="project" value="TreeGrafter"/>
</dbReference>
<accession>A0A3Q1IZ37</accession>
<keyword evidence="6" id="KW-0539">Nucleus</keyword>
<feature type="region of interest" description="Disordered" evidence="8">
    <location>
        <begin position="323"/>
        <end position="354"/>
    </location>
</feature>
<dbReference type="InParanoid" id="A0A3Q1IZ37"/>
<evidence type="ECO:0000259" key="9">
    <source>
        <dbReference type="PROSITE" id="PS50162"/>
    </source>
</evidence>
<keyword evidence="4" id="KW-0067">ATP-binding</keyword>
<dbReference type="GO" id="GO:0008821">
    <property type="term" value="F:crossover junction DNA endonuclease activity"/>
    <property type="evidence" value="ECO:0007669"/>
    <property type="project" value="TreeGrafter"/>
</dbReference>
<dbReference type="GO" id="GO:0005657">
    <property type="term" value="C:replication fork"/>
    <property type="evidence" value="ECO:0007669"/>
    <property type="project" value="TreeGrafter"/>
</dbReference>
<evidence type="ECO:0000256" key="5">
    <source>
        <dbReference type="ARBA" id="ARBA00023204"/>
    </source>
</evidence>
<evidence type="ECO:0000313" key="10">
    <source>
        <dbReference type="Ensembl" id="ENSATEP00000027572.1"/>
    </source>
</evidence>
<evidence type="ECO:0000256" key="6">
    <source>
        <dbReference type="ARBA" id="ARBA00023242"/>
    </source>
</evidence>
<dbReference type="AlphaFoldDB" id="A0A3Q1IZ37"/>
<dbReference type="GeneID" id="113166746"/>
<sequence length="354" mass="38679">MQRAVSSLALSPSVKVKLASAGFQFTADLRHLKPLQLSKEAGLSQQEALEVLQAARSEGAGHREGALTALELLQQEEEMRSIITFSSQLDAALGGGLPVGKTTEICGAPGVGKTQLCLQLAVDVQVPPCFGGVGGQVIYIDTEGSFLVQRVVDLATAVIRHCSLLVEDNDQRDAMTSFTVETILSNIFLVRCHDYVELLAELHLLQYFLLDHPKACLLVVDSVAFPFRHFDDLLQRTRLLHSVAQQLITMATRHSIAVALTNQMTTRLRGGQSQLVPALGESWGHTPTIRLLLHWAGPRRLAAIFKSPGHMDTTIQYQITSDGFRDADESEQPQSKRPRTHNDQSAGSQREAGC</sequence>